<reference evidence="5" key="1">
    <citation type="submission" date="2018-05" db="EMBL/GenBank/DDBJ databases">
        <authorList>
            <person name="Lanie J.A."/>
            <person name="Ng W.-L."/>
            <person name="Kazmierczak K.M."/>
            <person name="Andrzejewski T.M."/>
            <person name="Davidsen T.M."/>
            <person name="Wayne K.J."/>
            <person name="Tettelin H."/>
            <person name="Glass J.I."/>
            <person name="Rusch D."/>
            <person name="Podicherti R."/>
            <person name="Tsui H.-C.T."/>
            <person name="Winkler M.E."/>
        </authorList>
    </citation>
    <scope>NUCLEOTIDE SEQUENCE</scope>
</reference>
<sequence>IFGNLYGTPKSSILDPVLEGKKVVADIDTQGARSVRNLDVEAIFFLIAPPSQEELERRLKGRDTESPESLTRRLDAARHELEQTDLYDVVVVNETVDRTVHRIGEELKIRSIL</sequence>
<dbReference type="GO" id="GO:0005829">
    <property type="term" value="C:cytosol"/>
    <property type="evidence" value="ECO:0007669"/>
    <property type="project" value="TreeGrafter"/>
</dbReference>
<dbReference type="GO" id="GO:0004385">
    <property type="term" value="F:GMP kinase activity"/>
    <property type="evidence" value="ECO:0007669"/>
    <property type="project" value="TreeGrafter"/>
</dbReference>
<dbReference type="PANTHER" id="PTHR23117">
    <property type="entry name" value="GUANYLATE KINASE-RELATED"/>
    <property type="match status" value="1"/>
</dbReference>
<keyword evidence="3" id="KW-0418">Kinase</keyword>
<dbReference type="SUPFAM" id="SSF52540">
    <property type="entry name" value="P-loop containing nucleoside triphosphate hydrolases"/>
    <property type="match status" value="1"/>
</dbReference>
<dbReference type="InterPro" id="IPR027417">
    <property type="entry name" value="P-loop_NTPase"/>
</dbReference>
<dbReference type="Pfam" id="PF00625">
    <property type="entry name" value="Guanylate_kin"/>
    <property type="match status" value="1"/>
</dbReference>
<feature type="non-terminal residue" evidence="5">
    <location>
        <position position="1"/>
    </location>
</feature>
<name>A0A382UWP3_9ZZZZ</name>
<proteinExistence type="inferred from homology"/>
<accession>A0A382UWP3</accession>
<organism evidence="5">
    <name type="scientific">marine metagenome</name>
    <dbReference type="NCBI Taxonomy" id="408172"/>
    <lineage>
        <taxon>unclassified sequences</taxon>
        <taxon>metagenomes</taxon>
        <taxon>ecological metagenomes</taxon>
    </lineage>
</organism>
<evidence type="ECO:0000313" key="5">
    <source>
        <dbReference type="EMBL" id="SVD38155.1"/>
    </source>
</evidence>
<dbReference type="PANTHER" id="PTHR23117:SF13">
    <property type="entry name" value="GUANYLATE KINASE"/>
    <property type="match status" value="1"/>
</dbReference>
<keyword evidence="2" id="KW-0808">Transferase</keyword>
<dbReference type="EMBL" id="UINC01147055">
    <property type="protein sequence ID" value="SVD38155.1"/>
    <property type="molecule type" value="Genomic_DNA"/>
</dbReference>
<evidence type="ECO:0000256" key="1">
    <source>
        <dbReference type="ARBA" id="ARBA00005790"/>
    </source>
</evidence>
<feature type="domain" description="Guanylate kinase-like" evidence="4">
    <location>
        <begin position="1"/>
        <end position="108"/>
    </location>
</feature>
<dbReference type="Gene3D" id="3.40.50.300">
    <property type="entry name" value="P-loop containing nucleotide triphosphate hydrolases"/>
    <property type="match status" value="1"/>
</dbReference>
<evidence type="ECO:0000259" key="4">
    <source>
        <dbReference type="PROSITE" id="PS50052"/>
    </source>
</evidence>
<protein>
    <recommendedName>
        <fullName evidence="4">Guanylate kinase-like domain-containing protein</fullName>
    </recommendedName>
</protein>
<comment type="similarity">
    <text evidence="1">Belongs to the guanylate kinase family.</text>
</comment>
<dbReference type="PROSITE" id="PS50052">
    <property type="entry name" value="GUANYLATE_KINASE_2"/>
    <property type="match status" value="1"/>
</dbReference>
<dbReference type="AlphaFoldDB" id="A0A382UWP3"/>
<evidence type="ECO:0000256" key="3">
    <source>
        <dbReference type="ARBA" id="ARBA00022777"/>
    </source>
</evidence>
<dbReference type="InterPro" id="IPR008145">
    <property type="entry name" value="GK/Ca_channel_bsu"/>
</dbReference>
<evidence type="ECO:0000256" key="2">
    <source>
        <dbReference type="ARBA" id="ARBA00022679"/>
    </source>
</evidence>
<gene>
    <name evidence="5" type="ORF">METZ01_LOCUS391009</name>
</gene>
<dbReference type="InterPro" id="IPR008144">
    <property type="entry name" value="Guanylate_kin-like_dom"/>
</dbReference>